<feature type="non-terminal residue" evidence="1">
    <location>
        <position position="109"/>
    </location>
</feature>
<dbReference type="AlphaFoldDB" id="A0A094L3D2"/>
<sequence length="109" mass="12893">SWTVADAISRVLENSEELHSWRRCLLSACMKGLIFMYNSSKDESKESNQELERSMLLRLEELLHFVEEVDPDDWYSLVKTGLKYRYRNEAFLKVLNIAIQLLYKKESSL</sequence>
<dbReference type="PANTHER" id="PTHR13500">
    <property type="entry name" value="NUCLEOLAR PRERIBOSOMAL-ASSOCIATED PROTEIN 1"/>
    <property type="match status" value="1"/>
</dbReference>
<accession>A0A094L3D2</accession>
<feature type="non-terminal residue" evidence="1">
    <location>
        <position position="1"/>
    </location>
</feature>
<dbReference type="InterPro" id="IPR039844">
    <property type="entry name" value="URB1"/>
</dbReference>
<evidence type="ECO:0000313" key="2">
    <source>
        <dbReference type="Proteomes" id="UP000053620"/>
    </source>
</evidence>
<dbReference type="GO" id="GO:0000466">
    <property type="term" value="P:maturation of 5.8S rRNA from tricistronic rRNA transcript (SSU-rRNA, 5.8S rRNA, LSU-rRNA)"/>
    <property type="evidence" value="ECO:0007669"/>
    <property type="project" value="TreeGrafter"/>
</dbReference>
<proteinExistence type="predicted"/>
<dbReference type="GO" id="GO:0005730">
    <property type="term" value="C:nucleolus"/>
    <property type="evidence" value="ECO:0007669"/>
    <property type="project" value="TreeGrafter"/>
</dbReference>
<dbReference type="GO" id="GO:0000463">
    <property type="term" value="P:maturation of LSU-rRNA from tricistronic rRNA transcript (SSU-rRNA, 5.8S rRNA, LSU-rRNA)"/>
    <property type="evidence" value="ECO:0007669"/>
    <property type="project" value="TreeGrafter"/>
</dbReference>
<gene>
    <name evidence="1" type="ORF">N321_04725</name>
</gene>
<keyword evidence="2" id="KW-1185">Reference proteome</keyword>
<protein>
    <submittedName>
        <fullName evidence="1">Nucleolar pre-ribosomal-associated protein 1</fullName>
    </submittedName>
</protein>
<dbReference type="PANTHER" id="PTHR13500:SF0">
    <property type="entry name" value="NUCLEOLAR PRE-RIBOSOMAL-ASSOCIATED PROTEIN 1"/>
    <property type="match status" value="1"/>
</dbReference>
<dbReference type="EMBL" id="KL358825">
    <property type="protein sequence ID" value="KFZ63982.1"/>
    <property type="molecule type" value="Genomic_DNA"/>
</dbReference>
<dbReference type="Proteomes" id="UP000053620">
    <property type="component" value="Unassembled WGS sequence"/>
</dbReference>
<evidence type="ECO:0000313" key="1">
    <source>
        <dbReference type="EMBL" id="KFZ63982.1"/>
    </source>
</evidence>
<name>A0A094L3D2_ANTCR</name>
<reference evidence="1 2" key="1">
    <citation type="submission" date="2014-04" db="EMBL/GenBank/DDBJ databases">
        <title>Genome evolution of avian class.</title>
        <authorList>
            <person name="Zhang G."/>
            <person name="Li C."/>
        </authorList>
    </citation>
    <scope>NUCLEOTIDE SEQUENCE [LARGE SCALE GENOMIC DNA]</scope>
    <source>
        <strain evidence="1">BGI_N321</strain>
    </source>
</reference>
<organism evidence="1 2">
    <name type="scientific">Antrostomus carolinensis</name>
    <name type="common">Chuck-will's-widow</name>
    <name type="synonym">Caprimulgus carolinensis</name>
    <dbReference type="NCBI Taxonomy" id="279965"/>
    <lineage>
        <taxon>Eukaryota</taxon>
        <taxon>Metazoa</taxon>
        <taxon>Chordata</taxon>
        <taxon>Craniata</taxon>
        <taxon>Vertebrata</taxon>
        <taxon>Euteleostomi</taxon>
        <taxon>Archelosauria</taxon>
        <taxon>Archosauria</taxon>
        <taxon>Dinosauria</taxon>
        <taxon>Saurischia</taxon>
        <taxon>Theropoda</taxon>
        <taxon>Coelurosauria</taxon>
        <taxon>Aves</taxon>
        <taxon>Neognathae</taxon>
        <taxon>Neoaves</taxon>
        <taxon>Strisores</taxon>
        <taxon>Caprimulgiformes</taxon>
        <taxon>Caprimulgidae</taxon>
        <taxon>Antrostomus</taxon>
    </lineage>
</organism>